<keyword evidence="2" id="KW-1185">Reference proteome</keyword>
<accession>A0A1D1VC41</accession>
<gene>
    <name evidence="1" type="primary">RvY_07895-1</name>
    <name evidence="1" type="synonym">RvY_07895.1</name>
    <name evidence="1" type="ORF">RvY_07895</name>
</gene>
<dbReference type="EMBL" id="BDGG01000003">
    <property type="protein sequence ID" value="GAU96453.1"/>
    <property type="molecule type" value="Genomic_DNA"/>
</dbReference>
<evidence type="ECO:0000313" key="1">
    <source>
        <dbReference type="EMBL" id="GAU96453.1"/>
    </source>
</evidence>
<comment type="caution">
    <text evidence="1">The sequence shown here is derived from an EMBL/GenBank/DDBJ whole genome shotgun (WGS) entry which is preliminary data.</text>
</comment>
<evidence type="ECO:0000313" key="2">
    <source>
        <dbReference type="Proteomes" id="UP000186922"/>
    </source>
</evidence>
<dbReference type="OrthoDB" id="10037791at2759"/>
<protein>
    <submittedName>
        <fullName evidence="1">Uncharacterized protein</fullName>
    </submittedName>
</protein>
<name>A0A1D1VC41_RAMVA</name>
<reference evidence="1 2" key="1">
    <citation type="journal article" date="2016" name="Nat. Commun.">
        <title>Extremotolerant tardigrade genome and improved radiotolerance of human cultured cells by tardigrade-unique protein.</title>
        <authorList>
            <person name="Hashimoto T."/>
            <person name="Horikawa D.D."/>
            <person name="Saito Y."/>
            <person name="Kuwahara H."/>
            <person name="Kozuka-Hata H."/>
            <person name="Shin-I T."/>
            <person name="Minakuchi Y."/>
            <person name="Ohishi K."/>
            <person name="Motoyama A."/>
            <person name="Aizu T."/>
            <person name="Enomoto A."/>
            <person name="Kondo K."/>
            <person name="Tanaka S."/>
            <person name="Hara Y."/>
            <person name="Koshikawa S."/>
            <person name="Sagara H."/>
            <person name="Miura T."/>
            <person name="Yokobori S."/>
            <person name="Miyagawa K."/>
            <person name="Suzuki Y."/>
            <person name="Kubo T."/>
            <person name="Oyama M."/>
            <person name="Kohara Y."/>
            <person name="Fujiyama A."/>
            <person name="Arakawa K."/>
            <person name="Katayama T."/>
            <person name="Toyoda A."/>
            <person name="Kunieda T."/>
        </authorList>
    </citation>
    <scope>NUCLEOTIDE SEQUENCE [LARGE SCALE GENOMIC DNA]</scope>
    <source>
        <strain evidence="1 2">YOKOZUNA-1</strain>
    </source>
</reference>
<proteinExistence type="predicted"/>
<organism evidence="1 2">
    <name type="scientific">Ramazzottius varieornatus</name>
    <name type="common">Water bear</name>
    <name type="synonym">Tardigrade</name>
    <dbReference type="NCBI Taxonomy" id="947166"/>
    <lineage>
        <taxon>Eukaryota</taxon>
        <taxon>Metazoa</taxon>
        <taxon>Ecdysozoa</taxon>
        <taxon>Tardigrada</taxon>
        <taxon>Eutardigrada</taxon>
        <taxon>Parachela</taxon>
        <taxon>Hypsibioidea</taxon>
        <taxon>Ramazzottiidae</taxon>
        <taxon>Ramazzottius</taxon>
    </lineage>
</organism>
<dbReference type="AlphaFoldDB" id="A0A1D1VC41"/>
<sequence length="231" mass="26445">MRYLTAGTGDCIITTGYQGGGFNDEYHKWLIECQDGEAMTGIYDTFKQFLGIAQVWCYFSFPKKPPSLGIYPFYPWCNVRNLTIGEYYCYDKVFPADTVDTFVTALYAPVSVDPVVPVGMKCCRTPESYRIDYNRCQWKYTHDKAGEHYDGYWIVKCDTDFIMTGMGQAINPWDNQLHFVWIQCCPLINAPEIIPQSRQIGYSSARSNYVTNVGYSSARSNYVSAAGRSFW</sequence>
<dbReference type="Proteomes" id="UP000186922">
    <property type="component" value="Unassembled WGS sequence"/>
</dbReference>